<organism evidence="4 5">
    <name type="scientific">Kribbella karoonensis</name>
    <dbReference type="NCBI Taxonomy" id="324851"/>
    <lineage>
        <taxon>Bacteria</taxon>
        <taxon>Bacillati</taxon>
        <taxon>Actinomycetota</taxon>
        <taxon>Actinomycetes</taxon>
        <taxon>Propionibacteriales</taxon>
        <taxon>Kribbellaceae</taxon>
        <taxon>Kribbella</taxon>
    </lineage>
</organism>
<evidence type="ECO:0008006" key="6">
    <source>
        <dbReference type="Google" id="ProtNLM"/>
    </source>
</evidence>
<dbReference type="PANTHER" id="PTHR40763">
    <property type="entry name" value="MEMBRANE PROTEIN-RELATED"/>
    <property type="match status" value="1"/>
</dbReference>
<evidence type="ECO:0000259" key="3">
    <source>
        <dbReference type="Pfam" id="PF09922"/>
    </source>
</evidence>
<gene>
    <name evidence="4" type="ORF">GCM10009742_37230</name>
</gene>
<evidence type="ECO:0000313" key="5">
    <source>
        <dbReference type="Proteomes" id="UP001500190"/>
    </source>
</evidence>
<accession>A0ABN2DWP5</accession>
<comment type="caution">
    <text evidence="4">The sequence shown here is derived from an EMBL/GenBank/DDBJ whole genome shotgun (WGS) entry which is preliminary data.</text>
</comment>
<dbReference type="Pfam" id="PF09922">
    <property type="entry name" value="LiaF-like_C"/>
    <property type="match status" value="1"/>
</dbReference>
<feature type="domain" description="Cell wall-active antibiotics response LiaF-like C-terminal" evidence="3">
    <location>
        <begin position="137"/>
        <end position="227"/>
    </location>
</feature>
<dbReference type="EMBL" id="BAAAND010000006">
    <property type="protein sequence ID" value="GAA1587573.1"/>
    <property type="molecule type" value="Genomic_DNA"/>
</dbReference>
<dbReference type="InterPro" id="IPR012551">
    <property type="entry name" value="DUF1707_SHOCT-like"/>
</dbReference>
<keyword evidence="5" id="KW-1185">Reference proteome</keyword>
<evidence type="ECO:0000313" key="4">
    <source>
        <dbReference type="EMBL" id="GAA1587573.1"/>
    </source>
</evidence>
<evidence type="ECO:0000259" key="2">
    <source>
        <dbReference type="Pfam" id="PF08044"/>
    </source>
</evidence>
<proteinExistence type="predicted"/>
<feature type="region of interest" description="Disordered" evidence="1">
    <location>
        <begin position="1"/>
        <end position="30"/>
    </location>
</feature>
<name>A0ABN2DWP5_9ACTN</name>
<feature type="domain" description="DUF1707" evidence="2">
    <location>
        <begin position="37"/>
        <end position="88"/>
    </location>
</feature>
<dbReference type="Pfam" id="PF08044">
    <property type="entry name" value="DUF1707"/>
    <property type="match status" value="1"/>
</dbReference>
<dbReference type="PANTHER" id="PTHR40763:SF4">
    <property type="entry name" value="DUF1707 DOMAIN-CONTAINING PROTEIN"/>
    <property type="match status" value="1"/>
</dbReference>
<protein>
    <recommendedName>
        <fullName evidence="6">Cell wall-active antibiotic response 4TMS protein YvqF</fullName>
    </recommendedName>
</protein>
<dbReference type="InterPro" id="IPR024425">
    <property type="entry name" value="LiaF-like_C"/>
</dbReference>
<sequence>MGVGARMVSDVAQDDVPQQNRPQDAVPAQVDPALRRRVSDLEREEVADVLRDAAGEGRLTYSELEDRLETLYASKTYGELVELTVDLPNGPRAPGASQGMPATTPQYSGALVETGPVISVFLSDTKRMGNWLVPQRQEVNAVLGDVTLDYTEAEIPFDEIQIDVKSILADVKIRVPQNAVVLLDSNPILGSVSEQEAGLKAVPDPNARSTAPKRFHIRGTAILGEIKIKRGPRLSKRLGLT</sequence>
<evidence type="ECO:0000256" key="1">
    <source>
        <dbReference type="SAM" id="MobiDB-lite"/>
    </source>
</evidence>
<dbReference type="Proteomes" id="UP001500190">
    <property type="component" value="Unassembled WGS sequence"/>
</dbReference>
<reference evidence="4 5" key="1">
    <citation type="journal article" date="2019" name="Int. J. Syst. Evol. Microbiol.">
        <title>The Global Catalogue of Microorganisms (GCM) 10K type strain sequencing project: providing services to taxonomists for standard genome sequencing and annotation.</title>
        <authorList>
            <consortium name="The Broad Institute Genomics Platform"/>
            <consortium name="The Broad Institute Genome Sequencing Center for Infectious Disease"/>
            <person name="Wu L."/>
            <person name="Ma J."/>
        </authorList>
    </citation>
    <scope>NUCLEOTIDE SEQUENCE [LARGE SCALE GENOMIC DNA]</scope>
    <source>
        <strain evidence="4 5">JCM 14304</strain>
    </source>
</reference>